<feature type="region of interest" description="Disordered" evidence="8">
    <location>
        <begin position="735"/>
        <end position="777"/>
    </location>
</feature>
<evidence type="ECO:0000256" key="4">
    <source>
        <dbReference type="ARBA" id="ARBA00022723"/>
    </source>
</evidence>
<dbReference type="Gene3D" id="6.10.140.2220">
    <property type="match status" value="1"/>
</dbReference>
<dbReference type="SUPFAM" id="SSF144232">
    <property type="entry name" value="HIT/MYND zinc finger-like"/>
    <property type="match status" value="1"/>
</dbReference>
<dbReference type="PANTHER" id="PTHR47442:SF1">
    <property type="entry name" value="MYND-TYPE ZINC FINGER PROTEIN MUB1"/>
    <property type="match status" value="1"/>
</dbReference>
<gene>
    <name evidence="10" type="ORF">SCP_1104280</name>
</gene>
<dbReference type="GO" id="GO:0008270">
    <property type="term" value="F:zinc ion binding"/>
    <property type="evidence" value="ECO:0007669"/>
    <property type="project" value="UniProtKB-KW"/>
</dbReference>
<accession>A0A401H011</accession>
<dbReference type="PROSITE" id="PS50865">
    <property type="entry name" value="ZF_MYND_2"/>
    <property type="match status" value="1"/>
</dbReference>
<evidence type="ECO:0000259" key="9">
    <source>
        <dbReference type="PROSITE" id="PS50865"/>
    </source>
</evidence>
<evidence type="ECO:0000256" key="3">
    <source>
        <dbReference type="ARBA" id="ARBA00022490"/>
    </source>
</evidence>
<feature type="compositionally biased region" description="Low complexity" evidence="8">
    <location>
        <begin position="612"/>
        <end position="622"/>
    </location>
</feature>
<organism evidence="10 11">
    <name type="scientific">Sparassis crispa</name>
    <dbReference type="NCBI Taxonomy" id="139825"/>
    <lineage>
        <taxon>Eukaryota</taxon>
        <taxon>Fungi</taxon>
        <taxon>Dikarya</taxon>
        <taxon>Basidiomycota</taxon>
        <taxon>Agaricomycotina</taxon>
        <taxon>Agaricomycetes</taxon>
        <taxon>Polyporales</taxon>
        <taxon>Sparassidaceae</taxon>
        <taxon>Sparassis</taxon>
    </lineage>
</organism>
<evidence type="ECO:0000313" key="11">
    <source>
        <dbReference type="Proteomes" id="UP000287166"/>
    </source>
</evidence>
<keyword evidence="6" id="KW-0862">Zinc</keyword>
<dbReference type="Proteomes" id="UP000287166">
    <property type="component" value="Unassembled WGS sequence"/>
</dbReference>
<dbReference type="GO" id="GO:0006511">
    <property type="term" value="P:ubiquitin-dependent protein catabolic process"/>
    <property type="evidence" value="ECO:0007669"/>
    <property type="project" value="TreeGrafter"/>
</dbReference>
<comment type="similarity">
    <text evidence="2">Belongs to the MUB1/samB family.</text>
</comment>
<name>A0A401H011_9APHY</name>
<evidence type="ECO:0000256" key="6">
    <source>
        <dbReference type="ARBA" id="ARBA00022833"/>
    </source>
</evidence>
<dbReference type="RefSeq" id="XP_027618664.1">
    <property type="nucleotide sequence ID" value="XM_027762863.1"/>
</dbReference>
<comment type="caution">
    <text evidence="10">The sequence shown here is derived from an EMBL/GenBank/DDBJ whole genome shotgun (WGS) entry which is preliminary data.</text>
</comment>
<keyword evidence="3" id="KW-0963">Cytoplasm</keyword>
<proteinExistence type="inferred from homology"/>
<keyword evidence="11" id="KW-1185">Reference proteome</keyword>
<feature type="region of interest" description="Disordered" evidence="8">
    <location>
        <begin position="544"/>
        <end position="628"/>
    </location>
</feature>
<feature type="compositionally biased region" description="Basic and acidic residues" evidence="8">
    <location>
        <begin position="305"/>
        <end position="315"/>
    </location>
</feature>
<feature type="region of interest" description="Disordered" evidence="8">
    <location>
        <begin position="443"/>
        <end position="505"/>
    </location>
</feature>
<evidence type="ECO:0000313" key="10">
    <source>
        <dbReference type="EMBL" id="GBE87751.1"/>
    </source>
</evidence>
<feature type="compositionally biased region" description="Low complexity" evidence="8">
    <location>
        <begin position="477"/>
        <end position="495"/>
    </location>
</feature>
<dbReference type="Pfam" id="PF01753">
    <property type="entry name" value="zf-MYND"/>
    <property type="match status" value="1"/>
</dbReference>
<dbReference type="InterPro" id="IPR051664">
    <property type="entry name" value="MYND-type_zinc_finger"/>
</dbReference>
<evidence type="ECO:0000256" key="5">
    <source>
        <dbReference type="ARBA" id="ARBA00022771"/>
    </source>
</evidence>
<feature type="compositionally biased region" description="Low complexity" evidence="8">
    <location>
        <begin position="443"/>
        <end position="453"/>
    </location>
</feature>
<dbReference type="GO" id="GO:0007163">
    <property type="term" value="P:establishment or maintenance of cell polarity"/>
    <property type="evidence" value="ECO:0007669"/>
    <property type="project" value="TreeGrafter"/>
</dbReference>
<dbReference type="EMBL" id="BFAD01000011">
    <property type="protein sequence ID" value="GBE87751.1"/>
    <property type="molecule type" value="Genomic_DNA"/>
</dbReference>
<dbReference type="AlphaFoldDB" id="A0A401H011"/>
<feature type="region of interest" description="Disordered" evidence="8">
    <location>
        <begin position="169"/>
        <end position="198"/>
    </location>
</feature>
<keyword evidence="5 7" id="KW-0863">Zinc-finger</keyword>
<feature type="compositionally biased region" description="Basic and acidic residues" evidence="8">
    <location>
        <begin position="189"/>
        <end position="198"/>
    </location>
</feature>
<dbReference type="PANTHER" id="PTHR47442">
    <property type="entry name" value="MYND-TYPE ZINC FINGER PROTEIN MUB1"/>
    <property type="match status" value="1"/>
</dbReference>
<feature type="region of interest" description="Disordered" evidence="8">
    <location>
        <begin position="218"/>
        <end position="338"/>
    </location>
</feature>
<comment type="subcellular location">
    <subcellularLocation>
        <location evidence="1">Cytoplasm</location>
    </subcellularLocation>
</comment>
<evidence type="ECO:0000256" key="1">
    <source>
        <dbReference type="ARBA" id="ARBA00004496"/>
    </source>
</evidence>
<feature type="compositionally biased region" description="Low complexity" evidence="8">
    <location>
        <begin position="562"/>
        <end position="584"/>
    </location>
</feature>
<feature type="compositionally biased region" description="Low complexity" evidence="8">
    <location>
        <begin position="748"/>
        <end position="763"/>
    </location>
</feature>
<keyword evidence="4" id="KW-0479">Metal-binding</keyword>
<evidence type="ECO:0000256" key="2">
    <source>
        <dbReference type="ARBA" id="ARBA00010655"/>
    </source>
</evidence>
<reference evidence="10 11" key="1">
    <citation type="journal article" date="2018" name="Sci. Rep.">
        <title>Genome sequence of the cauliflower mushroom Sparassis crispa (Hanabiratake) and its association with beneficial usage.</title>
        <authorList>
            <person name="Kiyama R."/>
            <person name="Furutani Y."/>
            <person name="Kawaguchi K."/>
            <person name="Nakanishi T."/>
        </authorList>
    </citation>
    <scope>NUCLEOTIDE SEQUENCE [LARGE SCALE GENOMIC DNA]</scope>
</reference>
<feature type="domain" description="MYND-type" evidence="9">
    <location>
        <begin position="687"/>
        <end position="729"/>
    </location>
</feature>
<dbReference type="GO" id="GO:0005737">
    <property type="term" value="C:cytoplasm"/>
    <property type="evidence" value="ECO:0007669"/>
    <property type="project" value="UniProtKB-SubCell"/>
</dbReference>
<sequence length="923" mass="99050">MRESNFAFPAQNRACVCITSQLYDRRALDTNAPLPLFNSLTHLTYLTSTSPRIREIMTMDGGLERLVRIIHDFCICPPPPENPALFYGLQSPSSHPPKPVPTLIPKSFDRSAQQRFSLALQCVVNIGVRGSEPIRSRVVQAGTLDVVGCILEAWLAGRGFAVGPNVSANGMPRETRERRMARRQAQAEMRSRDHTAELDRALQRQIALDRAIRLERAATGEDVGQDDSMDIDQTSTEDTDTPTDTSTAVTPGGIRGRSGTIIARSTTLHATSSTHRRSRPFMPSASTSADNSRPETETEDDGDVDMDRESSREIDPPSVSVSPSPERRDSSADTGTVRAVPVRSRRLVGIVSDTPSATATVASPDLNTDAHIIINEQGGLGEGVSVEDGVVSLEQNDDLAMGAPPGAPGAIDNPAGRAVTDMHGSAGERTPRARPATLPMMIPIATPTTTPTLRVTGPGEPARTVAPGTGRAHANRGTNTPPTGAAAGPTGAAGQHTHHHPREEFGPYRDEDVLLSLQLLAYLSKYPYVRQAFYKPRPTFHPASLNYPTGDGRVSQAVPGPSGTRSSMTNPSSSSSVSGSSSSVQTPVKEPNSFLRAFASATGRGKEKEKAPASPGASGSTSPVPPQHMTNVFSLVERFTFRHSSSELDSPNTPPSLPPEIQYWAGVIMRNACRKDDSRGGIRQCANMLCGKWETFPREFAKCRRCRKAKYCGKECQSTAWSEGHRFWCSAKDPEEDGDHHHGHGEGSSRSAVTTTAGGTVTGRAERRAERERERHARAVAAEARLAEHLGVRAPGGTVQNPMRTAVSAIGIDPNATLAALNAPPPTPRAPILPPPAGAWAPQPLTARPLRGEEMPPLLSRTGLGLNPPTERGDGEPSREALRHLMHLVEGQHETDRGEGPTVTPFIGQRMEEGAGDDLMIFD</sequence>
<evidence type="ECO:0000256" key="8">
    <source>
        <dbReference type="SAM" id="MobiDB-lite"/>
    </source>
</evidence>
<feature type="compositionally biased region" description="Basic and acidic residues" evidence="8">
    <location>
        <begin position="738"/>
        <end position="747"/>
    </location>
</feature>
<feature type="compositionally biased region" description="Acidic residues" evidence="8">
    <location>
        <begin position="223"/>
        <end position="241"/>
    </location>
</feature>
<evidence type="ECO:0000256" key="7">
    <source>
        <dbReference type="PROSITE-ProRule" id="PRU00134"/>
    </source>
</evidence>
<dbReference type="OrthoDB" id="5594178at2759"/>
<feature type="compositionally biased region" description="Basic and acidic residues" evidence="8">
    <location>
        <begin position="764"/>
        <end position="777"/>
    </location>
</feature>
<dbReference type="FunCoup" id="A0A401H011">
    <property type="interactions" value="1"/>
</dbReference>
<feature type="compositionally biased region" description="Polar residues" evidence="8">
    <location>
        <begin position="263"/>
        <end position="273"/>
    </location>
</feature>
<dbReference type="GeneID" id="38784668"/>
<dbReference type="InParanoid" id="A0A401H011"/>
<protein>
    <recommendedName>
        <fullName evidence="9">MYND-type domain-containing protein</fullName>
    </recommendedName>
</protein>
<feature type="region of interest" description="Disordered" evidence="8">
    <location>
        <begin position="859"/>
        <end position="878"/>
    </location>
</feature>
<dbReference type="InterPro" id="IPR002893">
    <property type="entry name" value="Znf_MYND"/>
</dbReference>
<dbReference type="GO" id="GO:1990304">
    <property type="term" value="C:MUB1-RAD6-UBR2 ubiquitin ligase complex"/>
    <property type="evidence" value="ECO:0007669"/>
    <property type="project" value="TreeGrafter"/>
</dbReference>